<dbReference type="EMBL" id="SEOQ01000582">
    <property type="protein sequence ID" value="TFY60092.1"/>
    <property type="molecule type" value="Genomic_DNA"/>
</dbReference>
<feature type="compositionally biased region" description="Basic and acidic residues" evidence="1">
    <location>
        <begin position="253"/>
        <end position="268"/>
    </location>
</feature>
<comment type="caution">
    <text evidence="2">The sequence shown here is derived from an EMBL/GenBank/DDBJ whole genome shotgun (WGS) entry which is preliminary data.</text>
</comment>
<reference evidence="2 3" key="1">
    <citation type="submission" date="2019-02" db="EMBL/GenBank/DDBJ databases">
        <title>Genome sequencing of the rare red list fungi Dentipellis fragilis.</title>
        <authorList>
            <person name="Buettner E."/>
            <person name="Kellner H."/>
        </authorList>
    </citation>
    <scope>NUCLEOTIDE SEQUENCE [LARGE SCALE GENOMIC DNA]</scope>
    <source>
        <strain evidence="2 3">DSM 105465</strain>
    </source>
</reference>
<dbReference type="OrthoDB" id="10321536at2759"/>
<accession>A0A4Y9YD18</accession>
<keyword evidence="3" id="KW-1185">Reference proteome</keyword>
<evidence type="ECO:0000256" key="1">
    <source>
        <dbReference type="SAM" id="MobiDB-lite"/>
    </source>
</evidence>
<protein>
    <submittedName>
        <fullName evidence="2">Uncharacterized protein</fullName>
    </submittedName>
</protein>
<evidence type="ECO:0000313" key="2">
    <source>
        <dbReference type="EMBL" id="TFY60092.1"/>
    </source>
</evidence>
<sequence length="288" mass="33526">MGQVLHHTSNAQWNIKSIRARLEHLRSKAPFVRKLEVFDSHSECKADPQDVLPAAIIPELLDVLKTLHNLVSVTFKGFYLRRGISTFPVALWGWLVAVTPRELRFEMEFTFPKDLRRIDGVQMLAMKPYTEATNRIVQMQRPPSLHLHFPYRQHFFKFTAYDGLRSIDMKGDILHAEDLLPKFFDFTQVPEADVRVEATFDVQLRLLIPGSWIKVSRRLPNLFAEDLALWDVVRNDRTVVLKPAPPGFQGTLRQDHVPNEEKERKEQADIDHYYELHPLPDVIEEPDC</sequence>
<feature type="region of interest" description="Disordered" evidence="1">
    <location>
        <begin position="249"/>
        <end position="268"/>
    </location>
</feature>
<gene>
    <name evidence="2" type="ORF">EVG20_g7547</name>
</gene>
<organism evidence="2 3">
    <name type="scientific">Dentipellis fragilis</name>
    <dbReference type="NCBI Taxonomy" id="205917"/>
    <lineage>
        <taxon>Eukaryota</taxon>
        <taxon>Fungi</taxon>
        <taxon>Dikarya</taxon>
        <taxon>Basidiomycota</taxon>
        <taxon>Agaricomycotina</taxon>
        <taxon>Agaricomycetes</taxon>
        <taxon>Russulales</taxon>
        <taxon>Hericiaceae</taxon>
        <taxon>Dentipellis</taxon>
    </lineage>
</organism>
<name>A0A4Y9YD18_9AGAM</name>
<dbReference type="Proteomes" id="UP000298327">
    <property type="component" value="Unassembled WGS sequence"/>
</dbReference>
<dbReference type="AlphaFoldDB" id="A0A4Y9YD18"/>
<evidence type="ECO:0000313" key="3">
    <source>
        <dbReference type="Proteomes" id="UP000298327"/>
    </source>
</evidence>
<proteinExistence type="predicted"/>